<gene>
    <name evidence="11" type="primary">LOC105903115</name>
</gene>
<proteinExistence type="inferred from homology"/>
<dbReference type="InterPro" id="IPR046472">
    <property type="entry name" value="DMRT5_1_DMB_dom"/>
</dbReference>
<dbReference type="Gene3D" id="1.10.8.10">
    <property type="entry name" value="DNA helicase RuvA subunit, C-terminal domain"/>
    <property type="match status" value="1"/>
</dbReference>
<keyword evidence="3 6" id="KW-0862">Zinc</keyword>
<keyword evidence="2 6" id="KW-0479">Metal-binding</keyword>
<keyword evidence="4 6" id="KW-0238">DNA-binding</keyword>
<dbReference type="PANTHER" id="PTHR12322">
    <property type="entry name" value="DOUBLESEX AND MAB-3 RELATED TRANSCRIPTION FACTOR DMRT"/>
    <property type="match status" value="1"/>
</dbReference>
<feature type="DNA-binding region" description="DM" evidence="6">
    <location>
        <begin position="59"/>
        <end position="106"/>
    </location>
</feature>
<accession>A0A6P3W0L6</accession>
<comment type="similarity">
    <text evidence="1">Belongs to the DMRT family.</text>
</comment>
<dbReference type="PROSITE" id="PS40000">
    <property type="entry name" value="DM_1"/>
    <property type="match status" value="1"/>
</dbReference>
<dbReference type="PROSITE" id="PS50809">
    <property type="entry name" value="DM_2"/>
    <property type="match status" value="1"/>
</dbReference>
<evidence type="ECO:0000256" key="1">
    <source>
        <dbReference type="ARBA" id="ARBA00006834"/>
    </source>
</evidence>
<dbReference type="InterPro" id="IPR036407">
    <property type="entry name" value="DM_DNA-bd_sf"/>
</dbReference>
<evidence type="ECO:0000256" key="2">
    <source>
        <dbReference type="ARBA" id="ARBA00022723"/>
    </source>
</evidence>
<dbReference type="Proteomes" id="UP000515152">
    <property type="component" value="Chromosome 18"/>
</dbReference>
<keyword evidence="5 6" id="KW-0539">Nucleus</keyword>
<dbReference type="GO" id="GO:0007548">
    <property type="term" value="P:sex differentiation"/>
    <property type="evidence" value="ECO:0007669"/>
    <property type="project" value="TreeGrafter"/>
</dbReference>
<dbReference type="KEGG" id="char:105903115"/>
<feature type="domain" description="DM" evidence="8">
    <location>
        <begin position="59"/>
        <end position="106"/>
    </location>
</feature>
<dbReference type="PANTHER" id="PTHR12322:SF71">
    <property type="entry name" value="DOUBLESEX- AND MAB-3-RELATED TRANSCRIPTION FACTOR A1"/>
    <property type="match status" value="1"/>
</dbReference>
<dbReference type="Pfam" id="PF03474">
    <property type="entry name" value="DMA"/>
    <property type="match status" value="1"/>
</dbReference>
<dbReference type="OrthoDB" id="9942608at2759"/>
<evidence type="ECO:0000256" key="7">
    <source>
        <dbReference type="SAM" id="MobiDB-lite"/>
    </source>
</evidence>
<dbReference type="SUPFAM" id="SSF46934">
    <property type="entry name" value="UBA-like"/>
    <property type="match status" value="1"/>
</dbReference>
<evidence type="ECO:0000256" key="3">
    <source>
        <dbReference type="ARBA" id="ARBA00022833"/>
    </source>
</evidence>
<dbReference type="InterPro" id="IPR003892">
    <property type="entry name" value="CUE"/>
</dbReference>
<name>A0A6P3W0L6_CLUHA</name>
<dbReference type="PROSITE" id="PS51140">
    <property type="entry name" value="CUE"/>
    <property type="match status" value="1"/>
</dbReference>
<evidence type="ECO:0000256" key="4">
    <source>
        <dbReference type="ARBA" id="ARBA00023125"/>
    </source>
</evidence>
<dbReference type="FunFam" id="4.10.1040.10:FF:000001">
    <property type="entry name" value="doublesex- and mab-3-related transcription factor 1"/>
    <property type="match status" value="1"/>
</dbReference>
<dbReference type="InterPro" id="IPR001275">
    <property type="entry name" value="DM_DNA-bd"/>
</dbReference>
<evidence type="ECO:0000256" key="6">
    <source>
        <dbReference type="PROSITE-ProRule" id="PRU00070"/>
    </source>
</evidence>
<dbReference type="InterPro" id="IPR026607">
    <property type="entry name" value="DMRT"/>
</dbReference>
<protein>
    <submittedName>
        <fullName evidence="11">Doublesex- and mab-3-related transcription factor A1</fullName>
    </submittedName>
</protein>
<dbReference type="Pfam" id="PF20624">
    <property type="entry name" value="DMRT5_DMB"/>
    <property type="match status" value="1"/>
</dbReference>
<comment type="subcellular location">
    <subcellularLocation>
        <location evidence="6">Nucleus</location>
    </subcellularLocation>
</comment>
<keyword evidence="10" id="KW-1185">Reference proteome</keyword>
<dbReference type="AlphaFoldDB" id="A0A6P3W0L6"/>
<dbReference type="Pfam" id="PF00751">
    <property type="entry name" value="DM"/>
    <property type="match status" value="1"/>
</dbReference>
<dbReference type="GO" id="GO:0005634">
    <property type="term" value="C:nucleus"/>
    <property type="evidence" value="ECO:0007669"/>
    <property type="project" value="UniProtKB-SubCell"/>
</dbReference>
<dbReference type="Gene3D" id="4.10.1040.10">
    <property type="entry name" value="DM DNA-binding domain"/>
    <property type="match status" value="1"/>
</dbReference>
<evidence type="ECO:0000259" key="9">
    <source>
        <dbReference type="PROSITE" id="PS51140"/>
    </source>
</evidence>
<dbReference type="RefSeq" id="XP_012686270.1">
    <property type="nucleotide sequence ID" value="XM_012830816.3"/>
</dbReference>
<sequence>MDGSRRQLDLSGHAPSPLSVRLQVPASLLRPPPLFLRAAAAAAACNSSLERGYPRTPKCARCRNHGVVSALKGHKRFCRWRDCVCAKCTLIAERQRVMAAQVALRRQQAQEESEARELQFMYASPGATENAVTLTSPAVGSGAPGLTAATPRPASFDPFGNGDHKDDEKLIKYNFCNGFMGRSLFAPRHSMLPSLIERDYTCGGREKTQQDFDKTSGSPSPGFDHRSDHSASPRSQSSSDPESGCESEKPKECTSYELSGTSAMEKNRDPINVMMKIFPHLQRDTLETVLKTCTGDIVKAIEMLLNSKENKCSPESSGLAKPDNSSAQRPSTIRPLGAAFGGFGTKSAFSPLQTTATGAVGNDGVYLNPRFGISPLRLAYSTAGAGLPNFMSPYVSSGLLPGFPFRPPLDYSFPGMIRDISCLQAKDAFPNASIYSHLNNEK</sequence>
<evidence type="ECO:0000256" key="5">
    <source>
        <dbReference type="ARBA" id="ARBA00023242"/>
    </source>
</evidence>
<dbReference type="GO" id="GO:0043130">
    <property type="term" value="F:ubiquitin binding"/>
    <property type="evidence" value="ECO:0007669"/>
    <property type="project" value="InterPro"/>
</dbReference>
<dbReference type="InterPro" id="IPR009060">
    <property type="entry name" value="UBA-like_sf"/>
</dbReference>
<feature type="region of interest" description="Disordered" evidence="7">
    <location>
        <begin position="143"/>
        <end position="163"/>
    </location>
</feature>
<reference evidence="11" key="1">
    <citation type="submission" date="2025-08" db="UniProtKB">
        <authorList>
            <consortium name="RefSeq"/>
        </authorList>
    </citation>
    <scope>IDENTIFICATION</scope>
</reference>
<evidence type="ECO:0000259" key="8">
    <source>
        <dbReference type="PROSITE" id="PS50809"/>
    </source>
</evidence>
<evidence type="ECO:0000313" key="11">
    <source>
        <dbReference type="RefSeq" id="XP_012686270.1"/>
    </source>
</evidence>
<dbReference type="InterPro" id="IPR005173">
    <property type="entry name" value="DMA"/>
</dbReference>
<evidence type="ECO:0000313" key="10">
    <source>
        <dbReference type="Proteomes" id="UP000515152"/>
    </source>
</evidence>
<feature type="region of interest" description="Disordered" evidence="7">
    <location>
        <begin position="310"/>
        <end position="332"/>
    </location>
</feature>
<organism evidence="10 11">
    <name type="scientific">Clupea harengus</name>
    <name type="common">Atlantic herring</name>
    <dbReference type="NCBI Taxonomy" id="7950"/>
    <lineage>
        <taxon>Eukaryota</taxon>
        <taxon>Metazoa</taxon>
        <taxon>Chordata</taxon>
        <taxon>Craniata</taxon>
        <taxon>Vertebrata</taxon>
        <taxon>Euteleostomi</taxon>
        <taxon>Actinopterygii</taxon>
        <taxon>Neopterygii</taxon>
        <taxon>Teleostei</taxon>
        <taxon>Clupei</taxon>
        <taxon>Clupeiformes</taxon>
        <taxon>Clupeoidei</taxon>
        <taxon>Clupeidae</taxon>
        <taxon>Clupea</taxon>
    </lineage>
</organism>
<dbReference type="GO" id="GO:0046872">
    <property type="term" value="F:metal ion binding"/>
    <property type="evidence" value="ECO:0007669"/>
    <property type="project" value="UniProtKB-KW"/>
</dbReference>
<dbReference type="SUPFAM" id="SSF82927">
    <property type="entry name" value="Cysteine-rich DNA binding domain, (DM domain)"/>
    <property type="match status" value="1"/>
</dbReference>
<feature type="region of interest" description="Disordered" evidence="7">
    <location>
        <begin position="206"/>
        <end position="264"/>
    </location>
</feature>
<feature type="compositionally biased region" description="Low complexity" evidence="7">
    <location>
        <begin position="232"/>
        <end position="242"/>
    </location>
</feature>
<dbReference type="GO" id="GO:0000981">
    <property type="term" value="F:DNA-binding transcription factor activity, RNA polymerase II-specific"/>
    <property type="evidence" value="ECO:0007669"/>
    <property type="project" value="TreeGrafter"/>
</dbReference>
<dbReference type="GO" id="GO:0000978">
    <property type="term" value="F:RNA polymerase II cis-regulatory region sequence-specific DNA binding"/>
    <property type="evidence" value="ECO:0007669"/>
    <property type="project" value="TreeGrafter"/>
</dbReference>
<dbReference type="GeneID" id="105903115"/>
<feature type="domain" description="CUE" evidence="9">
    <location>
        <begin position="266"/>
        <end position="309"/>
    </location>
</feature>
<dbReference type="SMART" id="SM00301">
    <property type="entry name" value="DM"/>
    <property type="match status" value="1"/>
</dbReference>